<dbReference type="Proteomes" id="UP000265768">
    <property type="component" value="Unassembled WGS sequence"/>
</dbReference>
<accession>A0A3A4AWS8</accession>
<protein>
    <submittedName>
        <fullName evidence="2">Uncharacterized protein</fullName>
    </submittedName>
</protein>
<dbReference type="EMBL" id="QZEY01000002">
    <property type="protein sequence ID" value="RJL34395.1"/>
    <property type="molecule type" value="Genomic_DNA"/>
</dbReference>
<evidence type="ECO:0000256" key="1">
    <source>
        <dbReference type="SAM" id="MobiDB-lite"/>
    </source>
</evidence>
<dbReference type="AlphaFoldDB" id="A0A3A4AWS8"/>
<name>A0A3A4AWS8_9ACTN</name>
<reference evidence="2 3" key="1">
    <citation type="submission" date="2018-09" db="EMBL/GenBank/DDBJ databases">
        <title>YIM 75507 draft genome.</title>
        <authorList>
            <person name="Tang S."/>
            <person name="Feng Y."/>
        </authorList>
    </citation>
    <scope>NUCLEOTIDE SEQUENCE [LARGE SCALE GENOMIC DNA]</scope>
    <source>
        <strain evidence="2 3">YIM 75507</strain>
    </source>
</reference>
<sequence length="72" mass="7315">MGHTPLVRGEAAGADGSPILPSPSDRARTAPARRPYGTARMRSAPKAYGVAKAYGAPKAYGAARAYGSPGDD</sequence>
<keyword evidence="3" id="KW-1185">Reference proteome</keyword>
<proteinExistence type="predicted"/>
<evidence type="ECO:0000313" key="3">
    <source>
        <dbReference type="Proteomes" id="UP000265768"/>
    </source>
</evidence>
<gene>
    <name evidence="2" type="ORF">D5H75_08140</name>
</gene>
<feature type="region of interest" description="Disordered" evidence="1">
    <location>
        <begin position="1"/>
        <end position="40"/>
    </location>
</feature>
<organism evidence="2 3">
    <name type="scientific">Bailinhaonella thermotolerans</name>
    <dbReference type="NCBI Taxonomy" id="1070861"/>
    <lineage>
        <taxon>Bacteria</taxon>
        <taxon>Bacillati</taxon>
        <taxon>Actinomycetota</taxon>
        <taxon>Actinomycetes</taxon>
        <taxon>Streptosporangiales</taxon>
        <taxon>Streptosporangiaceae</taxon>
        <taxon>Bailinhaonella</taxon>
    </lineage>
</organism>
<evidence type="ECO:0000313" key="2">
    <source>
        <dbReference type="EMBL" id="RJL34395.1"/>
    </source>
</evidence>
<comment type="caution">
    <text evidence="2">The sequence shown here is derived from an EMBL/GenBank/DDBJ whole genome shotgun (WGS) entry which is preliminary data.</text>
</comment>